<proteinExistence type="predicted"/>
<evidence type="ECO:0000313" key="2">
    <source>
        <dbReference type="Proteomes" id="UP001143910"/>
    </source>
</evidence>
<dbReference type="Proteomes" id="UP001143910">
    <property type="component" value="Unassembled WGS sequence"/>
</dbReference>
<name>A0ACC1NEN3_9HYPO</name>
<comment type="caution">
    <text evidence="1">The sequence shown here is derived from an EMBL/GenBank/DDBJ whole genome shotgun (WGS) entry which is preliminary data.</text>
</comment>
<organism evidence="1 2">
    <name type="scientific">Zarea fungicola</name>
    <dbReference type="NCBI Taxonomy" id="93591"/>
    <lineage>
        <taxon>Eukaryota</taxon>
        <taxon>Fungi</taxon>
        <taxon>Dikarya</taxon>
        <taxon>Ascomycota</taxon>
        <taxon>Pezizomycotina</taxon>
        <taxon>Sordariomycetes</taxon>
        <taxon>Hypocreomycetidae</taxon>
        <taxon>Hypocreales</taxon>
        <taxon>Cordycipitaceae</taxon>
        <taxon>Zarea</taxon>
    </lineage>
</organism>
<dbReference type="EMBL" id="JANJQO010000473">
    <property type="protein sequence ID" value="KAJ2977425.1"/>
    <property type="molecule type" value="Genomic_DNA"/>
</dbReference>
<sequence>MASNSGYSKEQGSAQKLLQLPDNRQVAYASNGPSDAKTVILFFSGIMSIGLAHNVPAPCRQLKCQWIAPTPAGMGLSSTRDLTVPFNVSLARDMTALLAHLYPSGDFDSLYVAGGSYGTVMAQMLYGAPYDLFPAGRKIVGGMLLAGFSPYKHDRNYAKDLNWNTWISVGPPSQLPFRPLQRAFRAAIGSKMRTVEGAKTFLNTTVFNVMDAEEKAKLRKLVADQGETDDEFVGRLAMSAVECCKNWDGFMEVSDVIHSDWGFAPAELDEGHRKPLLVVKSADDVIGSMNSDWIATNYQNATAKTIPGGHVSSMYYMDEIWEELISLVGTALSQ</sequence>
<reference evidence="1" key="1">
    <citation type="submission" date="2022-08" db="EMBL/GenBank/DDBJ databases">
        <title>Genome Sequence of Lecanicillium fungicola.</title>
        <authorList>
            <person name="Buettner E."/>
        </authorList>
    </citation>
    <scope>NUCLEOTIDE SEQUENCE</scope>
    <source>
        <strain evidence="1">Babe33</strain>
    </source>
</reference>
<accession>A0ACC1NEN3</accession>
<protein>
    <submittedName>
        <fullName evidence="1">Uncharacterized protein</fullName>
    </submittedName>
</protein>
<keyword evidence="2" id="KW-1185">Reference proteome</keyword>
<evidence type="ECO:0000313" key="1">
    <source>
        <dbReference type="EMBL" id="KAJ2977425.1"/>
    </source>
</evidence>
<gene>
    <name evidence="1" type="ORF">NQ176_g4375</name>
</gene>